<evidence type="ECO:0000256" key="1">
    <source>
        <dbReference type="SAM" id="MobiDB-lite"/>
    </source>
</evidence>
<dbReference type="Gene3D" id="3.40.50.300">
    <property type="entry name" value="P-loop containing nucleotide triphosphate hydrolases"/>
    <property type="match status" value="1"/>
</dbReference>
<name>A0A812UP55_9DINO</name>
<comment type="caution">
    <text evidence="4">The sequence shown here is derived from an EMBL/GenBank/DDBJ whole genome shotgun (WGS) entry which is preliminary data.</text>
</comment>
<dbReference type="SUPFAM" id="SSF52540">
    <property type="entry name" value="P-loop containing nucleoside triphosphate hydrolases"/>
    <property type="match status" value="1"/>
</dbReference>
<organism evidence="4 5">
    <name type="scientific">Symbiodinium necroappetens</name>
    <dbReference type="NCBI Taxonomy" id="1628268"/>
    <lineage>
        <taxon>Eukaryota</taxon>
        <taxon>Sar</taxon>
        <taxon>Alveolata</taxon>
        <taxon>Dinophyceae</taxon>
        <taxon>Suessiales</taxon>
        <taxon>Symbiodiniaceae</taxon>
        <taxon>Symbiodinium</taxon>
    </lineage>
</organism>
<keyword evidence="5" id="KW-1185">Reference proteome</keyword>
<feature type="region of interest" description="Disordered" evidence="1">
    <location>
        <begin position="1"/>
        <end position="26"/>
    </location>
</feature>
<dbReference type="Pfam" id="PF01926">
    <property type="entry name" value="MMR_HSR1"/>
    <property type="match status" value="1"/>
</dbReference>
<dbReference type="InterPro" id="IPR027417">
    <property type="entry name" value="P-loop_NTPase"/>
</dbReference>
<keyword evidence="2" id="KW-0472">Membrane</keyword>
<accession>A0A812UP55</accession>
<reference evidence="4" key="1">
    <citation type="submission" date="2021-02" db="EMBL/GenBank/DDBJ databases">
        <authorList>
            <person name="Dougan E. K."/>
            <person name="Rhodes N."/>
            <person name="Thang M."/>
            <person name="Chan C."/>
        </authorList>
    </citation>
    <scope>NUCLEOTIDE SEQUENCE</scope>
</reference>
<protein>
    <submittedName>
        <fullName evidence="4">HERC1 protein</fullName>
    </submittedName>
</protein>
<evidence type="ECO:0000259" key="3">
    <source>
        <dbReference type="Pfam" id="PF01926"/>
    </source>
</evidence>
<dbReference type="InterPro" id="IPR006073">
    <property type="entry name" value="GTP-bd"/>
</dbReference>
<dbReference type="AlphaFoldDB" id="A0A812UP55"/>
<gene>
    <name evidence="4" type="primary">HERC1</name>
    <name evidence="4" type="ORF">SNEC2469_LOCUS16757</name>
</gene>
<keyword evidence="2" id="KW-1133">Transmembrane helix</keyword>
<feature type="domain" description="G" evidence="3">
    <location>
        <begin position="78"/>
        <end position="194"/>
    </location>
</feature>
<dbReference type="Proteomes" id="UP000601435">
    <property type="component" value="Unassembled WGS sequence"/>
</dbReference>
<proteinExistence type="predicted"/>
<evidence type="ECO:0000313" key="5">
    <source>
        <dbReference type="Proteomes" id="UP000601435"/>
    </source>
</evidence>
<dbReference type="GO" id="GO:0005525">
    <property type="term" value="F:GTP binding"/>
    <property type="evidence" value="ECO:0007669"/>
    <property type="project" value="InterPro"/>
</dbReference>
<sequence>MHQPLLADSSAPSPPANSEASGTSWTFVNDPQIPKLLEMIEGFVKGGFRDTRVLEDKPDFTQKVLETPFQLILTHSCLVLGPAGAGKTTLVQALGGECFQPAVQPGPHLRNRTEKAQSIGVDLEDLSDKLRLEIIDTPGWCPEKSTDIHAQYKEVLREKGLPKEHAPHIILLCVPVSMLRQFDEDKAKQMSEQLHKLKFDRRFTIKVLPVATKADTESRDALPDLQAAIKKLAEAAFESSGAFVDQAEWTMFDPNDASRVRGPNQVMSWIRKALLQQLRSAEFTGLWRLALAKSVKDHTRQHCETLPANDSALRLFNSACRTVAAAYGRDPDLEACKSVTLLPEELPWWALLEIPDSEAKTWQLPYDAAFWLGLRKRVGPWSIAALLFVFSLVLLIAPLMSMDQMMGKYNNSNDQLDRMTECQWTDKTGQCTGLVYIGAPNKTECSDVCCRMGKDYCSTWQYRDSDGCWLGHPSDDCSGDDGWYGGQLSQP</sequence>
<dbReference type="OrthoDB" id="416553at2759"/>
<evidence type="ECO:0000313" key="4">
    <source>
        <dbReference type="EMBL" id="CAE7574137.1"/>
    </source>
</evidence>
<dbReference type="EMBL" id="CAJNJA010027342">
    <property type="protein sequence ID" value="CAE7574137.1"/>
    <property type="molecule type" value="Genomic_DNA"/>
</dbReference>
<keyword evidence="2" id="KW-0812">Transmembrane</keyword>
<evidence type="ECO:0000256" key="2">
    <source>
        <dbReference type="SAM" id="Phobius"/>
    </source>
</evidence>
<dbReference type="CDD" id="cd00882">
    <property type="entry name" value="Ras_like_GTPase"/>
    <property type="match status" value="1"/>
</dbReference>
<feature type="transmembrane region" description="Helical" evidence="2">
    <location>
        <begin position="381"/>
        <end position="400"/>
    </location>
</feature>
<feature type="compositionally biased region" description="Low complexity" evidence="1">
    <location>
        <begin position="1"/>
        <end position="21"/>
    </location>
</feature>